<dbReference type="Pfam" id="PF04290">
    <property type="entry name" value="DctQ"/>
    <property type="match status" value="1"/>
</dbReference>
<evidence type="ECO:0000313" key="11">
    <source>
        <dbReference type="EMBL" id="ENO12920.1"/>
    </source>
</evidence>
<dbReference type="STRING" id="626887.J057_16020"/>
<dbReference type="OrthoDB" id="2085311at2"/>
<evidence type="ECO:0000256" key="3">
    <source>
        <dbReference type="ARBA" id="ARBA00022475"/>
    </source>
</evidence>
<dbReference type="PANTHER" id="PTHR35011">
    <property type="entry name" value="2,3-DIKETO-L-GULONATE TRAP TRANSPORTER SMALL PERMEASE PROTEIN YIAM"/>
    <property type="match status" value="1"/>
</dbReference>
<evidence type="ECO:0000256" key="5">
    <source>
        <dbReference type="ARBA" id="ARBA00022692"/>
    </source>
</evidence>
<comment type="subcellular location">
    <subcellularLocation>
        <location evidence="1 9">Cell inner membrane</location>
        <topology evidence="1 9">Multi-pass membrane protein</topology>
    </subcellularLocation>
</comment>
<keyword evidence="2 9" id="KW-0813">Transport</keyword>
<keyword evidence="6 9" id="KW-1133">Transmembrane helix</keyword>
<feature type="domain" description="Tripartite ATP-independent periplasmic transporters DctQ component" evidence="10">
    <location>
        <begin position="34"/>
        <end position="157"/>
    </location>
</feature>
<dbReference type="GO" id="GO:0015740">
    <property type="term" value="P:C4-dicarboxylate transport"/>
    <property type="evidence" value="ECO:0007669"/>
    <property type="project" value="TreeGrafter"/>
</dbReference>
<evidence type="ECO:0000256" key="2">
    <source>
        <dbReference type="ARBA" id="ARBA00022448"/>
    </source>
</evidence>
<keyword evidence="4 9" id="KW-0997">Cell inner membrane</keyword>
<organism evidence="11 12">
    <name type="scientific">Marinobacter nanhaiticus D15-8W</name>
    <dbReference type="NCBI Taxonomy" id="626887"/>
    <lineage>
        <taxon>Bacteria</taxon>
        <taxon>Pseudomonadati</taxon>
        <taxon>Pseudomonadota</taxon>
        <taxon>Gammaproteobacteria</taxon>
        <taxon>Pseudomonadales</taxon>
        <taxon>Marinobacteraceae</taxon>
        <taxon>Marinobacter</taxon>
    </lineage>
</organism>
<protein>
    <recommendedName>
        <fullName evidence="9">TRAP transporter small permease protein</fullName>
    </recommendedName>
</protein>
<evidence type="ECO:0000256" key="7">
    <source>
        <dbReference type="ARBA" id="ARBA00023136"/>
    </source>
</evidence>
<evidence type="ECO:0000256" key="4">
    <source>
        <dbReference type="ARBA" id="ARBA00022519"/>
    </source>
</evidence>
<proteinExistence type="inferred from homology"/>
<dbReference type="InterPro" id="IPR055348">
    <property type="entry name" value="DctQ"/>
</dbReference>
<evidence type="ECO:0000259" key="10">
    <source>
        <dbReference type="Pfam" id="PF04290"/>
    </source>
</evidence>
<comment type="function">
    <text evidence="9">Part of the tripartite ATP-independent periplasmic (TRAP) transport system.</text>
</comment>
<comment type="caution">
    <text evidence="11">The sequence shown here is derived from an EMBL/GenBank/DDBJ whole genome shotgun (WGS) entry which is preliminary data.</text>
</comment>
<dbReference type="GO" id="GO:0005886">
    <property type="term" value="C:plasma membrane"/>
    <property type="evidence" value="ECO:0007669"/>
    <property type="project" value="UniProtKB-SubCell"/>
</dbReference>
<keyword evidence="12" id="KW-1185">Reference proteome</keyword>
<comment type="subunit">
    <text evidence="9">The complex comprises the extracytoplasmic solute receptor protein and the two transmembrane proteins.</text>
</comment>
<evidence type="ECO:0000313" key="12">
    <source>
        <dbReference type="Proteomes" id="UP000013165"/>
    </source>
</evidence>
<feature type="transmembrane region" description="Helical" evidence="9">
    <location>
        <begin position="94"/>
        <end position="117"/>
    </location>
</feature>
<reference evidence="11 12" key="1">
    <citation type="journal article" date="2013" name="Genome Announc.">
        <title>Genome Sequence of the Polycyclic Aromatic Hydrocarbon-Degrading Bacterium Strain Marinobacter nanhaiticus D15-8WT.</title>
        <authorList>
            <person name="Cui Z."/>
            <person name="Gao W."/>
            <person name="Li Q."/>
            <person name="Xu G."/>
            <person name="Zheng L."/>
        </authorList>
    </citation>
    <scope>NUCLEOTIDE SEQUENCE [LARGE SCALE GENOMIC DNA]</scope>
    <source>
        <strain evidence="11 12">D15-8W</strain>
    </source>
</reference>
<dbReference type="AlphaFoldDB" id="N6VRU9"/>
<evidence type="ECO:0000256" key="6">
    <source>
        <dbReference type="ARBA" id="ARBA00022989"/>
    </source>
</evidence>
<feature type="transmembrane region" description="Helical" evidence="9">
    <location>
        <begin position="137"/>
        <end position="159"/>
    </location>
</feature>
<dbReference type="RefSeq" id="WP_004581146.1">
    <property type="nucleotide sequence ID" value="NZ_AP028878.1"/>
</dbReference>
<sequence length="173" mass="19501">MQRAQYAASWLALRLDRLNRLAVGVLMAVLIIDVWVGVVDRYLLHWQINWVEEAARYFMIWAILLAVPSCTYHRQHIRLELLCDALPRPVRVPLARLAEVVTFAFFTYLAIAGQALVADGFEQFSGLFGMPMAVPYAAIPVSFGLAAVQSLLTFITGFYSDPRDPQTLEELEA</sequence>
<dbReference type="EMBL" id="APLQ01000014">
    <property type="protein sequence ID" value="ENO12920.1"/>
    <property type="molecule type" value="Genomic_DNA"/>
</dbReference>
<feature type="transmembrane region" description="Helical" evidence="9">
    <location>
        <begin position="55"/>
        <end position="73"/>
    </location>
</feature>
<evidence type="ECO:0000256" key="1">
    <source>
        <dbReference type="ARBA" id="ARBA00004429"/>
    </source>
</evidence>
<evidence type="ECO:0000256" key="9">
    <source>
        <dbReference type="RuleBase" id="RU369079"/>
    </source>
</evidence>
<accession>N6VRU9</accession>
<dbReference type="HOGENOM" id="CLU_086356_9_4_6"/>
<dbReference type="eggNOG" id="COG3090">
    <property type="taxonomic scope" value="Bacteria"/>
</dbReference>
<dbReference type="GO" id="GO:0022857">
    <property type="term" value="F:transmembrane transporter activity"/>
    <property type="evidence" value="ECO:0007669"/>
    <property type="project" value="UniProtKB-UniRule"/>
</dbReference>
<evidence type="ECO:0000256" key="8">
    <source>
        <dbReference type="ARBA" id="ARBA00038436"/>
    </source>
</evidence>
<gene>
    <name evidence="11" type="ORF">J057_16020</name>
</gene>
<name>N6VRU9_9GAMM</name>
<dbReference type="InterPro" id="IPR007387">
    <property type="entry name" value="TRAP_DctQ"/>
</dbReference>
<dbReference type="PATRIC" id="fig|626887.3.peg.3201"/>
<keyword evidence="3" id="KW-1003">Cell membrane</keyword>
<dbReference type="PANTHER" id="PTHR35011:SF2">
    <property type="entry name" value="2,3-DIKETO-L-GULONATE TRAP TRANSPORTER SMALL PERMEASE PROTEIN YIAM"/>
    <property type="match status" value="1"/>
</dbReference>
<comment type="similarity">
    <text evidence="8 9">Belongs to the TRAP transporter small permease family.</text>
</comment>
<keyword evidence="5 9" id="KW-0812">Transmembrane</keyword>
<feature type="transmembrane region" description="Helical" evidence="9">
    <location>
        <begin position="21"/>
        <end position="43"/>
    </location>
</feature>
<dbReference type="Proteomes" id="UP000013165">
    <property type="component" value="Unassembled WGS sequence"/>
</dbReference>
<keyword evidence="7 9" id="KW-0472">Membrane</keyword>